<proteinExistence type="predicted"/>
<evidence type="ECO:0000259" key="2">
    <source>
        <dbReference type="Pfam" id="PF10145"/>
    </source>
</evidence>
<feature type="domain" description="Phage tail tape measure protein" evidence="2">
    <location>
        <begin position="181"/>
        <end position="356"/>
    </location>
</feature>
<feature type="transmembrane region" description="Helical" evidence="1">
    <location>
        <begin position="434"/>
        <end position="456"/>
    </location>
</feature>
<evidence type="ECO:0000256" key="1">
    <source>
        <dbReference type="SAM" id="Phobius"/>
    </source>
</evidence>
<keyword evidence="1" id="KW-1133">Transmembrane helix</keyword>
<feature type="transmembrane region" description="Helical" evidence="1">
    <location>
        <begin position="462"/>
        <end position="481"/>
    </location>
</feature>
<keyword evidence="1" id="KW-0472">Membrane</keyword>
<dbReference type="NCBIfam" id="TIGR01760">
    <property type="entry name" value="tape_meas_TP901"/>
    <property type="match status" value="1"/>
</dbReference>
<reference evidence="3 4" key="1">
    <citation type="submission" date="2018-06" db="EMBL/GenBank/DDBJ databases">
        <authorList>
            <consortium name="Pathogen Informatics"/>
            <person name="Doyle S."/>
        </authorList>
    </citation>
    <scope>NUCLEOTIDE SEQUENCE [LARGE SCALE GENOMIC DNA]</scope>
    <source>
        <strain evidence="3 4">NCTC11190</strain>
    </source>
</reference>
<sequence length="933" mass="98019">MATNVEYILSLTDRASSPLVRIAGASQNTLATFARLTAQSKGMQAAAKDLGGSLSALRQRLDLLRAEKEIIDPRNIAQIRQYNREIDSLTRQIDRLDNAGRGGLKRLFSDLTGGLGGFINPAMAAAAGIGASVKNAMSLDEGMAKVNITAQLDPASLKKATEQVREITARNKADITQSPLALEQIISQTGDLDLSLSILDATLKGAKSQFADTNVVAGALARTLSIVGTKNTNASEVLDTFVEAKRVGAGEFEDFARYMPDLIAGADALGYNYKEVAGVFAYMTGKGQSAERAATLMNNLYSILGRGDVVEKMSKVGINVFDDTGAIRSTLDIFREMEAVTASMSDQQKSNFIESLGIVDKEAKSAFMVMASDTDKLAESLTAVADSAGAADRAMELSRNSTQRAQELWNSFKLILSDVGTAVLPLVEVGIGALGVGLDIVGGILSGVTSAFGWWFDALREGNPVIGALTGTLGALGVMLVAHKIKVLAVDAVHKIAAAGSTLLAGAIKTLNAAFVTSPVGWLVLGIGALAGVIYSLTSKTDRATTSFAAFNTELARSKDETRASFDAAMQAAEGSDERAAAIGRINEQYGQYLPNLLTEKSTNDELCDALDRVNIELERKLRNKFRDQAMNDALAELEEVRTSVLNNLLDRVDDKDKQAELAADFGRMFDKMKAGMDWGADAAAIREKYDIGGALDEFFRGFTLTLHRGVTGRLNQLTDALSDYNETAGRLDLLYGAGQSAAVPSSPFVNGVYNPGGAALLRGGSSLPGASAGNGSQSSASGGAVPKTYAELMASLGGKGRRTTTGSVGSRSDVFDLDSVAVNEKGTGAYGAIVSKLGRVKLAGLTAAASFGAGMASPALVQAVVPPDTPAAVATAPAGDTADYGRKDGRPIADKFCDQIVIHIANADGKGYDQIRQEIVNVLMEVTDYGQV</sequence>
<feature type="transmembrane region" description="Helical" evidence="1">
    <location>
        <begin position="520"/>
        <end position="538"/>
    </location>
</feature>
<keyword evidence="1" id="KW-0812">Transmembrane</keyword>
<dbReference type="InterPro" id="IPR010090">
    <property type="entry name" value="Phage_tape_meas"/>
</dbReference>
<protein>
    <submittedName>
        <fullName evidence="3">Phage-related minor tail protein</fullName>
    </submittedName>
</protein>
<dbReference type="STRING" id="880526.GCA_000427365_00563"/>
<dbReference type="RefSeq" id="WP_051214291.1">
    <property type="nucleotide sequence ID" value="NZ_UGVL01000001.1"/>
</dbReference>
<dbReference type="EMBL" id="UGVL01000001">
    <property type="protein sequence ID" value="SUE33674.1"/>
    <property type="molecule type" value="Genomic_DNA"/>
</dbReference>
<name>A0A379MPL9_9BACT</name>
<keyword evidence="4" id="KW-1185">Reference proteome</keyword>
<dbReference type="Pfam" id="PF10145">
    <property type="entry name" value="PhageMin_Tail"/>
    <property type="match status" value="1"/>
</dbReference>
<accession>A0A379MPL9</accession>
<dbReference type="AlphaFoldDB" id="A0A379MPL9"/>
<dbReference type="Proteomes" id="UP000255233">
    <property type="component" value="Unassembled WGS sequence"/>
</dbReference>
<dbReference type="OrthoDB" id="1219342at2"/>
<gene>
    <name evidence="3" type="ORF">NCTC11190_00884</name>
</gene>
<evidence type="ECO:0000313" key="4">
    <source>
        <dbReference type="Proteomes" id="UP000255233"/>
    </source>
</evidence>
<evidence type="ECO:0000313" key="3">
    <source>
        <dbReference type="EMBL" id="SUE33674.1"/>
    </source>
</evidence>
<organism evidence="3 4">
    <name type="scientific">Rikenella microfusus</name>
    <dbReference type="NCBI Taxonomy" id="28139"/>
    <lineage>
        <taxon>Bacteria</taxon>
        <taxon>Pseudomonadati</taxon>
        <taxon>Bacteroidota</taxon>
        <taxon>Bacteroidia</taxon>
        <taxon>Bacteroidales</taxon>
        <taxon>Rikenellaceae</taxon>
        <taxon>Rikenella</taxon>
    </lineage>
</organism>